<feature type="signal peptide" evidence="1">
    <location>
        <begin position="1"/>
        <end position="30"/>
    </location>
</feature>
<reference evidence="2 3" key="1">
    <citation type="journal article" date="2019" name="Nat. Microbiol.">
        <title>Mediterranean grassland soil C-N compound turnover is dependent on rainfall and depth, and is mediated by genomically divergent microorganisms.</title>
        <authorList>
            <person name="Diamond S."/>
            <person name="Andeer P.F."/>
            <person name="Li Z."/>
            <person name="Crits-Christoph A."/>
            <person name="Burstein D."/>
            <person name="Anantharaman K."/>
            <person name="Lane K.R."/>
            <person name="Thomas B.C."/>
            <person name="Pan C."/>
            <person name="Northen T.R."/>
            <person name="Banfield J.F."/>
        </authorList>
    </citation>
    <scope>NUCLEOTIDE SEQUENCE [LARGE SCALE GENOMIC DNA]</scope>
    <source>
        <strain evidence="2">WS_11</strain>
    </source>
</reference>
<dbReference type="Proteomes" id="UP000319771">
    <property type="component" value="Unassembled WGS sequence"/>
</dbReference>
<feature type="chain" id="PRO_5021770623" evidence="1">
    <location>
        <begin position="31"/>
        <end position="334"/>
    </location>
</feature>
<proteinExistence type="predicted"/>
<comment type="caution">
    <text evidence="2">The sequence shown here is derived from an EMBL/GenBank/DDBJ whole genome shotgun (WGS) entry which is preliminary data.</text>
</comment>
<sequence length="334" mass="36139">MRAPAGARPGPAARAAMVAALLACAAAAGADPPIRYAQTITDINRVGLSVSNYGFIGNNFTSRSPSFEFPLGSGFEHMARAGLWVGARDVDAVPHVSTGIVDENQGTVAVNSTEWTPTGNAILKRSRIANSSVYSPDAISDQDFLCTFADEPARGPSGQQGEAHTPLDVEIRQSTFAFSLPAAEDFVVLRFEVTNRGQPLSDLYVGFYAQLVSGNKNAYGTWPPSATSGPGSWYYKVYADYDTTRRVYREHFCQQAPYPGSCNLAYCPPWVGLRLLATRPTPLSDKTVSFNWWSFSPGDTARQTDVQKYALLANGRHLDPRDCIPGGNCTRARP</sequence>
<evidence type="ECO:0000313" key="3">
    <source>
        <dbReference type="Proteomes" id="UP000319771"/>
    </source>
</evidence>
<accession>A0A538U778</accession>
<protein>
    <submittedName>
        <fullName evidence="2">Uncharacterized protein</fullName>
    </submittedName>
</protein>
<organism evidence="2 3">
    <name type="scientific">Eiseniibacteriota bacterium</name>
    <dbReference type="NCBI Taxonomy" id="2212470"/>
    <lineage>
        <taxon>Bacteria</taxon>
        <taxon>Candidatus Eiseniibacteriota</taxon>
    </lineage>
</organism>
<evidence type="ECO:0000313" key="2">
    <source>
        <dbReference type="EMBL" id="TMQ71755.1"/>
    </source>
</evidence>
<gene>
    <name evidence="2" type="ORF">E6K81_09320</name>
</gene>
<name>A0A538U778_UNCEI</name>
<dbReference type="EMBL" id="VBPB01000147">
    <property type="protein sequence ID" value="TMQ71755.1"/>
    <property type="molecule type" value="Genomic_DNA"/>
</dbReference>
<dbReference type="AlphaFoldDB" id="A0A538U778"/>
<keyword evidence="1" id="KW-0732">Signal</keyword>
<evidence type="ECO:0000256" key="1">
    <source>
        <dbReference type="SAM" id="SignalP"/>
    </source>
</evidence>